<evidence type="ECO:0000313" key="3">
    <source>
        <dbReference type="EMBL" id="SFL14222.1"/>
    </source>
</evidence>
<evidence type="ECO:0000313" key="4">
    <source>
        <dbReference type="Proteomes" id="UP000199598"/>
    </source>
</evidence>
<evidence type="ECO:0000256" key="1">
    <source>
        <dbReference type="ARBA" id="ARBA00023172"/>
    </source>
</evidence>
<feature type="domain" description="Tyr recombinase" evidence="2">
    <location>
        <begin position="52"/>
        <end position="189"/>
    </location>
</feature>
<gene>
    <name evidence="3" type="ORF">SAMN04488518_1184</name>
</gene>
<evidence type="ECO:0000259" key="2">
    <source>
        <dbReference type="PROSITE" id="PS51898"/>
    </source>
</evidence>
<dbReference type="SUPFAM" id="SSF56349">
    <property type="entry name" value="DNA breaking-rejoining enzymes"/>
    <property type="match status" value="1"/>
</dbReference>
<dbReference type="RefSeq" id="WP_093523687.1">
    <property type="nucleotide sequence ID" value="NZ_FOSK01000018.1"/>
</dbReference>
<dbReference type="Proteomes" id="UP000199598">
    <property type="component" value="Unassembled WGS sequence"/>
</dbReference>
<dbReference type="InterPro" id="IPR002104">
    <property type="entry name" value="Integrase_catalytic"/>
</dbReference>
<dbReference type="InterPro" id="IPR013762">
    <property type="entry name" value="Integrase-like_cat_sf"/>
</dbReference>
<comment type="caution">
    <text evidence="3">The sequence shown here is derived from an EMBL/GenBank/DDBJ whole genome shotgun (WGS) entry which is preliminary data.</text>
</comment>
<dbReference type="InterPro" id="IPR011010">
    <property type="entry name" value="DNA_brk_join_enz"/>
</dbReference>
<sequence>MDCVVDERKKPSTANKDFTHLLKIFSTWRDLKLEQLANLFLPLRLAQNDLQDHRPLFTRDWLKTVLLAPDAFGATNEETALVFKILINTGPRPSELLGTKLEHFVLEHEVPHIRVEEYSDGVIKRKLKTKWSEREIPLVGVSLDAAKRIVTMGGVQAYHLKADRWGALINKVMVERKLKETERHTPYSL</sequence>
<keyword evidence="4" id="KW-1185">Reference proteome</keyword>
<organism evidence="3 4">
    <name type="scientific">Pseudovibrio ascidiaceicola</name>
    <dbReference type="NCBI Taxonomy" id="285279"/>
    <lineage>
        <taxon>Bacteria</taxon>
        <taxon>Pseudomonadati</taxon>
        <taxon>Pseudomonadota</taxon>
        <taxon>Alphaproteobacteria</taxon>
        <taxon>Hyphomicrobiales</taxon>
        <taxon>Stappiaceae</taxon>
        <taxon>Pseudovibrio</taxon>
    </lineage>
</organism>
<proteinExistence type="predicted"/>
<name>A0A1I4F8B7_9HYPH</name>
<dbReference type="EMBL" id="FOSK01000018">
    <property type="protein sequence ID" value="SFL14222.1"/>
    <property type="molecule type" value="Genomic_DNA"/>
</dbReference>
<accession>A0A1I4F8B7</accession>
<protein>
    <recommendedName>
        <fullName evidence="2">Tyr recombinase domain-containing protein</fullName>
    </recommendedName>
</protein>
<dbReference type="PROSITE" id="PS51898">
    <property type="entry name" value="TYR_RECOMBINASE"/>
    <property type="match status" value="1"/>
</dbReference>
<reference evidence="3 4" key="1">
    <citation type="submission" date="2016-10" db="EMBL/GenBank/DDBJ databases">
        <authorList>
            <person name="Varghese N."/>
            <person name="Submissions S."/>
        </authorList>
    </citation>
    <scope>NUCLEOTIDE SEQUENCE [LARGE SCALE GENOMIC DNA]</scope>
    <source>
        <strain evidence="3 4">DSM 16392</strain>
    </source>
</reference>
<keyword evidence="1" id="KW-0233">DNA recombination</keyword>
<dbReference type="Gene3D" id="1.10.443.10">
    <property type="entry name" value="Intergrase catalytic core"/>
    <property type="match status" value="1"/>
</dbReference>